<keyword evidence="2" id="KW-1185">Reference proteome</keyword>
<evidence type="ECO:0000313" key="1">
    <source>
        <dbReference type="EMBL" id="CAK5267419.1"/>
    </source>
</evidence>
<evidence type="ECO:0000313" key="2">
    <source>
        <dbReference type="Proteomes" id="UP001295794"/>
    </source>
</evidence>
<comment type="caution">
    <text evidence="1">The sequence shown here is derived from an EMBL/GenBank/DDBJ whole genome shotgun (WGS) entry which is preliminary data.</text>
</comment>
<protein>
    <submittedName>
        <fullName evidence="1">Uncharacterized protein</fullName>
    </submittedName>
</protein>
<dbReference type="EMBL" id="CAVNYO010000122">
    <property type="protein sequence ID" value="CAK5267419.1"/>
    <property type="molecule type" value="Genomic_DNA"/>
</dbReference>
<proteinExistence type="predicted"/>
<reference evidence="1" key="1">
    <citation type="submission" date="2023-11" db="EMBL/GenBank/DDBJ databases">
        <authorList>
            <person name="De Vega J J."/>
            <person name="De Vega J J."/>
        </authorList>
    </citation>
    <scope>NUCLEOTIDE SEQUENCE</scope>
</reference>
<gene>
    <name evidence="1" type="ORF">MYCIT1_LOCUS9909</name>
</gene>
<dbReference type="AlphaFoldDB" id="A0AAD2H066"/>
<accession>A0AAD2H066</accession>
<dbReference type="Proteomes" id="UP001295794">
    <property type="component" value="Unassembled WGS sequence"/>
</dbReference>
<name>A0AAD2H066_9AGAR</name>
<organism evidence="1 2">
    <name type="scientific">Mycena citricolor</name>
    <dbReference type="NCBI Taxonomy" id="2018698"/>
    <lineage>
        <taxon>Eukaryota</taxon>
        <taxon>Fungi</taxon>
        <taxon>Dikarya</taxon>
        <taxon>Basidiomycota</taxon>
        <taxon>Agaricomycotina</taxon>
        <taxon>Agaricomycetes</taxon>
        <taxon>Agaricomycetidae</taxon>
        <taxon>Agaricales</taxon>
        <taxon>Marasmiineae</taxon>
        <taxon>Mycenaceae</taxon>
        <taxon>Mycena</taxon>
    </lineage>
</organism>
<sequence>MESPRHSALLRSNQTPYFVILEHRRSCALNSRRCATHSHWILLRPIHWTSCPRFLRPESQRRSRLMLLAQNMARSARAWTVPGCRPVLRQWNGNAHRNLPAACARKA</sequence>